<dbReference type="PANTHER" id="PTHR38106:SF1">
    <property type="entry name" value="RNA CHAPERONE PROQ"/>
    <property type="match status" value="1"/>
</dbReference>
<evidence type="ECO:0000313" key="5">
    <source>
        <dbReference type="EMBL" id="MBD9357353.1"/>
    </source>
</evidence>
<dbReference type="InterPro" id="IPR036442">
    <property type="entry name" value="ProQ/FinO_sf"/>
</dbReference>
<dbReference type="InterPro" id="IPR016103">
    <property type="entry name" value="ProQ/FinO"/>
</dbReference>
<protein>
    <submittedName>
        <fullName evidence="5">ProQ/FinO family protein</fullName>
    </submittedName>
</protein>
<evidence type="ECO:0000256" key="2">
    <source>
        <dbReference type="ARBA" id="ARBA00022884"/>
    </source>
</evidence>
<keyword evidence="6" id="KW-1185">Reference proteome</keyword>
<dbReference type="SMART" id="SM00945">
    <property type="entry name" value="ProQ"/>
    <property type="match status" value="1"/>
</dbReference>
<evidence type="ECO:0000259" key="4">
    <source>
        <dbReference type="SMART" id="SM00945"/>
    </source>
</evidence>
<keyword evidence="1" id="KW-0963">Cytoplasm</keyword>
<gene>
    <name evidence="5" type="ORF">IE877_15945</name>
</gene>
<organism evidence="5 6">
    <name type="scientific">Methylomonas albis</name>
    <dbReference type="NCBI Taxonomy" id="1854563"/>
    <lineage>
        <taxon>Bacteria</taxon>
        <taxon>Pseudomonadati</taxon>
        <taxon>Pseudomonadota</taxon>
        <taxon>Gammaproteobacteria</taxon>
        <taxon>Methylococcales</taxon>
        <taxon>Methylococcaceae</taxon>
        <taxon>Methylomonas</taxon>
    </lineage>
</organism>
<dbReference type="Proteomes" id="UP000652176">
    <property type="component" value="Unassembled WGS sequence"/>
</dbReference>
<feature type="domain" description="ProQ/FinO" evidence="4">
    <location>
        <begin position="39"/>
        <end position="146"/>
    </location>
</feature>
<accession>A0ABR9D515</accession>
<reference evidence="5 6" key="1">
    <citation type="submission" date="2020-09" db="EMBL/GenBank/DDBJ databases">
        <title>Methylomonas albis sp. nov. and Methylomonas fluvii sp. nov.: Two cold-adapted methanotrophs from the River Elbe and an amended description of Methylovulum psychrotolerans strain Eb1.</title>
        <authorList>
            <person name="Bussmann I.K."/>
            <person name="Klings K.-W."/>
            <person name="Warnstedt J."/>
            <person name="Hoppert M."/>
            <person name="Saborowski A."/>
            <person name="Horn F."/>
            <person name="Liebner S."/>
        </authorList>
    </citation>
    <scope>NUCLEOTIDE SEQUENCE [LARGE SCALE GENOMIC DNA]</scope>
    <source>
        <strain evidence="5 6">EbA</strain>
    </source>
</reference>
<comment type="caution">
    <text evidence="5">The sequence shown here is derived from an EMBL/GenBank/DDBJ whole genome shotgun (WGS) entry which is preliminary data.</text>
</comment>
<proteinExistence type="predicted"/>
<name>A0ABR9D515_9GAMM</name>
<evidence type="ECO:0000313" key="6">
    <source>
        <dbReference type="Proteomes" id="UP000652176"/>
    </source>
</evidence>
<sequence>MGFEQLATLRDQLAQQTKTEKPIKPRRKMVDETTAKPARKADPLVSIIGLLQKNFPLAFPKKPAPKVPLKIGIHHDLAAHAEQLGLSAADIRAALKKWCQGKRYRECIVADTARVNLQGQESGIVSKEEATYIDRRKSQTQASEPA</sequence>
<keyword evidence="2" id="KW-0694">RNA-binding</keyword>
<dbReference type="Pfam" id="PF04352">
    <property type="entry name" value="ProQ"/>
    <property type="match status" value="1"/>
</dbReference>
<keyword evidence="3" id="KW-0143">Chaperone</keyword>
<evidence type="ECO:0000256" key="1">
    <source>
        <dbReference type="ARBA" id="ARBA00022490"/>
    </source>
</evidence>
<dbReference type="SUPFAM" id="SSF48657">
    <property type="entry name" value="FinO-like"/>
    <property type="match status" value="1"/>
</dbReference>
<dbReference type="RefSeq" id="WP_192375637.1">
    <property type="nucleotide sequence ID" value="NZ_CAJHIV010000001.1"/>
</dbReference>
<dbReference type="EMBL" id="JACXSS010000001">
    <property type="protein sequence ID" value="MBD9357353.1"/>
    <property type="molecule type" value="Genomic_DNA"/>
</dbReference>
<evidence type="ECO:0000256" key="3">
    <source>
        <dbReference type="ARBA" id="ARBA00023186"/>
    </source>
</evidence>
<dbReference type="PANTHER" id="PTHR38106">
    <property type="entry name" value="RNA CHAPERONE PROQ"/>
    <property type="match status" value="1"/>
</dbReference>
<dbReference type="InterPro" id="IPR023529">
    <property type="entry name" value="ProQ"/>
</dbReference>
<dbReference type="Gene3D" id="1.10.1710.10">
    <property type="entry name" value="ProQ/FinO domain"/>
    <property type="match status" value="1"/>
</dbReference>